<comment type="function">
    <text evidence="11">Catalyzes the transfer of the gamma-phosphate of ATP to D-galactose to form alpha-D-galactose-1-phosphate (Gal-1-P).</text>
</comment>
<evidence type="ECO:0000256" key="1">
    <source>
        <dbReference type="ARBA" id="ARBA00006566"/>
    </source>
</evidence>
<dbReference type="OrthoDB" id="250531at2"/>
<accession>A0YDN5</accession>
<sequence length="381" mass="40973">MVTPREKVALAHRQSYSVAPQFVIAAPGRVNLIGEHTDYNDGFVLPLAINYQAAVSASKRDDRTIRAFALDEQSQVEISLDVEPEFDHVASWSNYLRGIIAELQNQGFKLCGANLVISGNVPQGAGLSSSAALEIALIKSLVSLSEETIDGVNAALVGQAAENNFVGCSCGIMDQLISAKGERQHALLIDCRSLTLSPVPLPSDTVVLVVNSNVRRALVDGEYNLRRQQCEAVARHLKVAALRDVNLDQLLGVASEISDIEFKRARHVITENQRTLDTAQALVDGDLKQVGLYMAESHASMRDDFEITVPEIDTLVNIIKLVIGEQGGTRMTGGGFGGCVVALFPRQLVPAVIAKINLEYSKVSGTEATIFECEASAGAFT</sequence>
<comment type="catalytic activity">
    <reaction evidence="11">
        <text>alpha-D-galactose + ATP = alpha-D-galactose 1-phosphate + ADP + H(+)</text>
        <dbReference type="Rhea" id="RHEA:13553"/>
        <dbReference type="ChEBI" id="CHEBI:15378"/>
        <dbReference type="ChEBI" id="CHEBI:28061"/>
        <dbReference type="ChEBI" id="CHEBI:30616"/>
        <dbReference type="ChEBI" id="CHEBI:58336"/>
        <dbReference type="ChEBI" id="CHEBI:456216"/>
        <dbReference type="EC" id="2.7.1.6"/>
    </reaction>
</comment>
<evidence type="ECO:0000256" key="9">
    <source>
        <dbReference type="ARBA" id="ARBA00023144"/>
    </source>
</evidence>
<dbReference type="PRINTS" id="PR00473">
    <property type="entry name" value="GALCTOKINASE"/>
</dbReference>
<feature type="active site" description="Proton acceptor" evidence="11">
    <location>
        <position position="174"/>
    </location>
</feature>
<dbReference type="Gene3D" id="3.30.70.890">
    <property type="entry name" value="GHMP kinase, C-terminal domain"/>
    <property type="match status" value="1"/>
</dbReference>
<dbReference type="SUPFAM" id="SSF55060">
    <property type="entry name" value="GHMP Kinase, C-terminal domain"/>
    <property type="match status" value="1"/>
</dbReference>
<dbReference type="EC" id="2.7.1.6" evidence="11 12"/>
<comment type="subcellular location">
    <subcellularLocation>
        <location evidence="11">Cytoplasm</location>
    </subcellularLocation>
</comment>
<dbReference type="InterPro" id="IPR014721">
    <property type="entry name" value="Ribsml_uS5_D2-typ_fold_subgr"/>
</dbReference>
<dbReference type="Proteomes" id="UP000004931">
    <property type="component" value="Unassembled WGS sequence"/>
</dbReference>
<evidence type="ECO:0000256" key="11">
    <source>
        <dbReference type="HAMAP-Rule" id="MF_00246"/>
    </source>
</evidence>
<feature type="binding site" evidence="11">
    <location>
        <position position="162"/>
    </location>
    <ligand>
        <name>Mg(2+)</name>
        <dbReference type="ChEBI" id="CHEBI:18420"/>
    </ligand>
</feature>
<dbReference type="InterPro" id="IPR013750">
    <property type="entry name" value="GHMP_kinase_C_dom"/>
</dbReference>
<keyword evidence="8 11" id="KW-0460">Magnesium</keyword>
<dbReference type="PROSITE" id="PS00106">
    <property type="entry name" value="GALACTOKINASE"/>
    <property type="match status" value="1"/>
</dbReference>
<evidence type="ECO:0000256" key="4">
    <source>
        <dbReference type="ARBA" id="ARBA00022723"/>
    </source>
</evidence>
<evidence type="ECO:0000256" key="2">
    <source>
        <dbReference type="ARBA" id="ARBA00022490"/>
    </source>
</evidence>
<evidence type="ECO:0000256" key="7">
    <source>
        <dbReference type="ARBA" id="ARBA00022840"/>
    </source>
</evidence>
<dbReference type="InterPro" id="IPR020568">
    <property type="entry name" value="Ribosomal_Su5_D2-typ_SF"/>
</dbReference>
<feature type="site" description="Transition state stabilizer" evidence="11">
    <location>
        <position position="29"/>
    </location>
</feature>
<evidence type="ECO:0000313" key="16">
    <source>
        <dbReference type="EMBL" id="EAW30919.1"/>
    </source>
</evidence>
<gene>
    <name evidence="11" type="primary">galK</name>
    <name evidence="16" type="ORF">GP2143_09992</name>
</gene>
<organism evidence="16 17">
    <name type="scientific">marine gamma proteobacterium HTCC2143</name>
    <dbReference type="NCBI Taxonomy" id="247633"/>
    <lineage>
        <taxon>Bacteria</taxon>
        <taxon>Pseudomonadati</taxon>
        <taxon>Pseudomonadota</taxon>
        <taxon>Gammaproteobacteria</taxon>
        <taxon>Cellvibrionales</taxon>
        <taxon>Spongiibacteraceae</taxon>
        <taxon>BD1-7 clade</taxon>
    </lineage>
</organism>
<keyword evidence="17" id="KW-1185">Reference proteome</keyword>
<dbReference type="HAMAP" id="MF_00246">
    <property type="entry name" value="Galactokinase"/>
    <property type="match status" value="1"/>
</dbReference>
<comment type="similarity">
    <text evidence="1 11">Belongs to the GHMP kinase family. GalK subfamily.</text>
</comment>
<feature type="binding site" evidence="11">
    <location>
        <begin position="35"/>
        <end position="38"/>
    </location>
    <ligand>
        <name>substrate</name>
    </ligand>
</feature>
<dbReference type="GO" id="GO:0005829">
    <property type="term" value="C:cytosol"/>
    <property type="evidence" value="ECO:0007669"/>
    <property type="project" value="TreeGrafter"/>
</dbReference>
<dbReference type="NCBIfam" id="TIGR00131">
    <property type="entry name" value="gal_kin"/>
    <property type="match status" value="1"/>
</dbReference>
<dbReference type="InterPro" id="IPR022963">
    <property type="entry name" value="Galactokinase_bac"/>
</dbReference>
<dbReference type="InterPro" id="IPR006203">
    <property type="entry name" value="GHMP_knse_ATP-bd_CS"/>
</dbReference>
<dbReference type="AlphaFoldDB" id="A0YDN5"/>
<dbReference type="PANTHER" id="PTHR10457:SF7">
    <property type="entry name" value="GALACTOKINASE-RELATED"/>
    <property type="match status" value="1"/>
</dbReference>
<keyword evidence="4 11" id="KW-0479">Metal-binding</keyword>
<evidence type="ECO:0000259" key="14">
    <source>
        <dbReference type="Pfam" id="PF08544"/>
    </source>
</evidence>
<keyword evidence="7 11" id="KW-0067">ATP-binding</keyword>
<evidence type="ECO:0000313" key="17">
    <source>
        <dbReference type="Proteomes" id="UP000004931"/>
    </source>
</evidence>
<feature type="binding site" evidence="11">
    <location>
        <position position="130"/>
    </location>
    <ligand>
        <name>Mg(2+)</name>
        <dbReference type="ChEBI" id="CHEBI:18420"/>
    </ligand>
</feature>
<keyword evidence="6 11" id="KW-0418">Kinase</keyword>
<feature type="binding site" evidence="11">
    <location>
        <position position="223"/>
    </location>
    <ligand>
        <name>substrate</name>
    </ligand>
</feature>
<keyword evidence="2 11" id="KW-0963">Cytoplasm</keyword>
<dbReference type="GO" id="GO:0004335">
    <property type="term" value="F:galactokinase activity"/>
    <property type="evidence" value="ECO:0007669"/>
    <property type="project" value="UniProtKB-UniRule"/>
</dbReference>
<dbReference type="InterPro" id="IPR000705">
    <property type="entry name" value="Galactokinase"/>
</dbReference>
<dbReference type="PANTHER" id="PTHR10457">
    <property type="entry name" value="MEVALONATE KINASE/GALACTOKINASE"/>
    <property type="match status" value="1"/>
</dbReference>
<dbReference type="STRING" id="247633.GP2143_09992"/>
<keyword evidence="9 11" id="KW-0299">Galactose metabolism</keyword>
<name>A0YDN5_9GAMM</name>
<dbReference type="SUPFAM" id="SSF54211">
    <property type="entry name" value="Ribosomal protein S5 domain 2-like"/>
    <property type="match status" value="1"/>
</dbReference>
<comment type="caution">
    <text evidence="11">Lacks conserved residue(s) required for the propagation of feature annotation.</text>
</comment>
<dbReference type="PIRSF" id="PIRSF000530">
    <property type="entry name" value="Galactokinase"/>
    <property type="match status" value="1"/>
</dbReference>
<feature type="domain" description="Galactokinase N-terminal" evidence="15">
    <location>
        <begin position="11"/>
        <end position="59"/>
    </location>
</feature>
<dbReference type="PRINTS" id="PR00959">
    <property type="entry name" value="MEVGALKINASE"/>
</dbReference>
<dbReference type="PROSITE" id="PS00627">
    <property type="entry name" value="GHMP_KINASES_ATP"/>
    <property type="match status" value="1"/>
</dbReference>
<dbReference type="FunFam" id="3.30.70.890:FF:000001">
    <property type="entry name" value="Galactokinase"/>
    <property type="match status" value="1"/>
</dbReference>
<dbReference type="Gene3D" id="3.30.230.10">
    <property type="match status" value="1"/>
</dbReference>
<dbReference type="Pfam" id="PF10509">
    <property type="entry name" value="GalKase_gal_bdg"/>
    <property type="match status" value="1"/>
</dbReference>
<dbReference type="eggNOG" id="COG0153">
    <property type="taxonomic scope" value="Bacteria"/>
</dbReference>
<evidence type="ECO:0000256" key="3">
    <source>
        <dbReference type="ARBA" id="ARBA00022679"/>
    </source>
</evidence>
<evidence type="ECO:0000256" key="6">
    <source>
        <dbReference type="ARBA" id="ARBA00022777"/>
    </source>
</evidence>
<feature type="binding site" evidence="11">
    <location>
        <begin position="124"/>
        <end position="130"/>
    </location>
    <ligand>
        <name>ATP</name>
        <dbReference type="ChEBI" id="CHEBI:30616"/>
    </ligand>
</feature>
<evidence type="ECO:0000256" key="5">
    <source>
        <dbReference type="ARBA" id="ARBA00022741"/>
    </source>
</evidence>
<reference evidence="16 17" key="1">
    <citation type="journal article" date="2010" name="J. Bacteriol.">
        <title>Genome sequence of the oligotrophic marine Gammaproteobacterium HTCC2143, isolated from the Oregon Coast.</title>
        <authorList>
            <person name="Oh H.M."/>
            <person name="Kang I."/>
            <person name="Ferriera S."/>
            <person name="Giovannoni S.J."/>
            <person name="Cho J.C."/>
        </authorList>
    </citation>
    <scope>NUCLEOTIDE SEQUENCE [LARGE SCALE GENOMIC DNA]</scope>
    <source>
        <strain evidence="16 17">HTCC2143</strain>
    </source>
</reference>
<dbReference type="GO" id="GO:0000287">
    <property type="term" value="F:magnesium ion binding"/>
    <property type="evidence" value="ECO:0007669"/>
    <property type="project" value="UniProtKB-UniRule"/>
</dbReference>
<evidence type="ECO:0000256" key="10">
    <source>
        <dbReference type="ARBA" id="ARBA00023277"/>
    </source>
</evidence>
<feature type="domain" description="GHMP kinase N-terminal" evidence="13">
    <location>
        <begin position="94"/>
        <end position="181"/>
    </location>
</feature>
<dbReference type="Pfam" id="PF00288">
    <property type="entry name" value="GHMP_kinases_N"/>
    <property type="match status" value="1"/>
</dbReference>
<dbReference type="EMBL" id="AAVT01000005">
    <property type="protein sequence ID" value="EAW30919.1"/>
    <property type="molecule type" value="Genomic_DNA"/>
</dbReference>
<keyword evidence="10 11" id="KW-0119">Carbohydrate metabolism</keyword>
<dbReference type="GO" id="GO:0005524">
    <property type="term" value="F:ATP binding"/>
    <property type="evidence" value="ECO:0007669"/>
    <property type="project" value="UniProtKB-UniRule"/>
</dbReference>
<dbReference type="InterPro" id="IPR036554">
    <property type="entry name" value="GHMP_kinase_C_sf"/>
</dbReference>
<proteinExistence type="inferred from homology"/>
<protein>
    <recommendedName>
        <fullName evidence="11 12">Galactokinase</fullName>
        <ecNumber evidence="11 12">2.7.1.6</ecNumber>
    </recommendedName>
    <alternativeName>
        <fullName evidence="11">Galactose kinase</fullName>
    </alternativeName>
</protein>
<comment type="pathway">
    <text evidence="11">Carbohydrate metabolism; galactose metabolism.</text>
</comment>
<keyword evidence="3 11" id="KW-0808">Transferase</keyword>
<dbReference type="InterPro" id="IPR019741">
    <property type="entry name" value="Galactokinase_CS"/>
</dbReference>
<evidence type="ECO:0000256" key="8">
    <source>
        <dbReference type="ARBA" id="ARBA00022842"/>
    </source>
</evidence>
<dbReference type="InterPro" id="IPR006206">
    <property type="entry name" value="Mevalonate/galactokinase"/>
</dbReference>
<dbReference type="NCBIfam" id="NF003472">
    <property type="entry name" value="PRK05101.1"/>
    <property type="match status" value="1"/>
</dbReference>
<dbReference type="InterPro" id="IPR019539">
    <property type="entry name" value="GalKase_N"/>
</dbReference>
<evidence type="ECO:0000259" key="13">
    <source>
        <dbReference type="Pfam" id="PF00288"/>
    </source>
</evidence>
<dbReference type="Pfam" id="PF08544">
    <property type="entry name" value="GHMP_kinases_C"/>
    <property type="match status" value="1"/>
</dbReference>
<dbReference type="FunFam" id="3.30.230.10:FF:000017">
    <property type="entry name" value="Galactokinase"/>
    <property type="match status" value="1"/>
</dbReference>
<evidence type="ECO:0000259" key="15">
    <source>
        <dbReference type="Pfam" id="PF10509"/>
    </source>
</evidence>
<keyword evidence="5 11" id="KW-0547">Nucleotide-binding</keyword>
<dbReference type="InterPro" id="IPR006204">
    <property type="entry name" value="GHMP_kinase_N_dom"/>
</dbReference>
<feature type="domain" description="GHMP kinase C-terminal" evidence="14">
    <location>
        <begin position="279"/>
        <end position="360"/>
    </location>
</feature>
<dbReference type="UniPathway" id="UPA00214"/>
<comment type="caution">
    <text evidence="16">The sequence shown here is derived from an EMBL/GenBank/DDBJ whole genome shotgun (WGS) entry which is preliminary data.</text>
</comment>
<evidence type="ECO:0000256" key="12">
    <source>
        <dbReference type="NCBIfam" id="TIGR00131"/>
    </source>
</evidence>
<dbReference type="GO" id="GO:0006012">
    <property type="term" value="P:galactose metabolic process"/>
    <property type="evidence" value="ECO:0007669"/>
    <property type="project" value="UniProtKB-UniRule"/>
</dbReference>